<dbReference type="GO" id="GO:0003824">
    <property type="term" value="F:catalytic activity"/>
    <property type="evidence" value="ECO:0007669"/>
    <property type="project" value="UniProtKB-ARBA"/>
</dbReference>
<dbReference type="PANTHER" id="PTHR46438">
    <property type="entry name" value="ALPHA/BETA-HYDROLASES SUPERFAMILY PROTEIN"/>
    <property type="match status" value="1"/>
</dbReference>
<dbReference type="Pfam" id="PF12697">
    <property type="entry name" value="Abhydrolase_6"/>
    <property type="match status" value="1"/>
</dbReference>
<dbReference type="AlphaFoldDB" id="A0A6I3I667"/>
<accession>A0A6I3I667</accession>
<protein>
    <recommendedName>
        <fullName evidence="1">AB hydrolase-1 domain-containing protein</fullName>
    </recommendedName>
</protein>
<gene>
    <name evidence="2" type="ORF">GGG17_06865</name>
</gene>
<dbReference type="RefSeq" id="WP_154593012.1">
    <property type="nucleotide sequence ID" value="NZ_WLVL01000023.1"/>
</dbReference>
<keyword evidence="3" id="KW-1185">Reference proteome</keyword>
<comment type="caution">
    <text evidence="2">The sequence shown here is derived from an EMBL/GenBank/DDBJ whole genome shotgun (WGS) entry which is preliminary data.</text>
</comment>
<feature type="domain" description="AB hydrolase-1" evidence="1">
    <location>
        <begin position="57"/>
        <end position="284"/>
    </location>
</feature>
<name>A0A6I3I667_9MICO</name>
<sequence>MNDAYRSPAARDTVREWCTAALAGWSVAHESRTLKVPVHDTQVHTHVVAVGEGLPRLVWLPGTAMSASSSLDQVRALAEHGTVWALDLPGQPGLSDPARPRRDTTAWYSAWLEAALHLITAEWSDARELTLVGSGLGAAVCLSADSPVVTGRFLVGPGGLLPPRTSAGQVRDRTRWSLRSTPATARAVLGHLVEPGGAIPEDLVEWLTLVGRTCKTINHPRPVPQHYLDRIDGAPLTVVVGEEDTLVPPPALSAIVARRTSATVVVVDGCGHLLPPERWEQVLRVLPA</sequence>
<dbReference type="SUPFAM" id="SSF53474">
    <property type="entry name" value="alpha/beta-Hydrolases"/>
    <property type="match status" value="1"/>
</dbReference>
<dbReference type="InterPro" id="IPR000073">
    <property type="entry name" value="AB_hydrolase_1"/>
</dbReference>
<dbReference type="Gene3D" id="3.40.50.1820">
    <property type="entry name" value="alpha/beta hydrolase"/>
    <property type="match status" value="1"/>
</dbReference>
<reference evidence="2 3" key="1">
    <citation type="submission" date="2019-11" db="EMBL/GenBank/DDBJ databases">
        <title>Whole genome sequencing identifies a novel species of the genus Arsenicicoccus isolated from human blood.</title>
        <authorList>
            <person name="Jeong J.H."/>
            <person name="Kweon O.J."/>
            <person name="Kim H.R."/>
            <person name="Kim T.-H."/>
            <person name="Ha S.-M."/>
            <person name="Lee M.-K."/>
        </authorList>
    </citation>
    <scope>NUCLEOTIDE SEQUENCE [LARGE SCALE GENOMIC DNA]</scope>
    <source>
        <strain evidence="2 3">MKL-02</strain>
    </source>
</reference>
<proteinExistence type="predicted"/>
<evidence type="ECO:0000259" key="1">
    <source>
        <dbReference type="Pfam" id="PF12697"/>
    </source>
</evidence>
<organism evidence="2 3">
    <name type="scientific">Arsenicicoccus cauae</name>
    <dbReference type="NCBI Taxonomy" id="2663847"/>
    <lineage>
        <taxon>Bacteria</taxon>
        <taxon>Bacillati</taxon>
        <taxon>Actinomycetota</taxon>
        <taxon>Actinomycetes</taxon>
        <taxon>Micrococcales</taxon>
        <taxon>Intrasporangiaceae</taxon>
        <taxon>Arsenicicoccus</taxon>
    </lineage>
</organism>
<dbReference type="Proteomes" id="UP000431092">
    <property type="component" value="Unassembled WGS sequence"/>
</dbReference>
<evidence type="ECO:0000313" key="2">
    <source>
        <dbReference type="EMBL" id="MTB71694.1"/>
    </source>
</evidence>
<dbReference type="InterPro" id="IPR029058">
    <property type="entry name" value="AB_hydrolase_fold"/>
</dbReference>
<evidence type="ECO:0000313" key="3">
    <source>
        <dbReference type="Proteomes" id="UP000431092"/>
    </source>
</evidence>
<dbReference type="EMBL" id="WLVL01000023">
    <property type="protein sequence ID" value="MTB71694.1"/>
    <property type="molecule type" value="Genomic_DNA"/>
</dbReference>